<dbReference type="InterPro" id="IPR025665">
    <property type="entry name" value="Beta-barrel_OMP_2"/>
</dbReference>
<dbReference type="RefSeq" id="WP_115566683.1">
    <property type="nucleotide sequence ID" value="NZ_QRGR01000018.1"/>
</dbReference>
<organism evidence="2 3">
    <name type="scientific">Pontibacter diazotrophicus</name>
    <dbReference type="NCBI Taxonomy" id="1400979"/>
    <lineage>
        <taxon>Bacteria</taxon>
        <taxon>Pseudomonadati</taxon>
        <taxon>Bacteroidota</taxon>
        <taxon>Cytophagia</taxon>
        <taxon>Cytophagales</taxon>
        <taxon>Hymenobacteraceae</taxon>
        <taxon>Pontibacter</taxon>
    </lineage>
</organism>
<evidence type="ECO:0000259" key="1">
    <source>
        <dbReference type="Pfam" id="PF13568"/>
    </source>
</evidence>
<feature type="domain" description="Outer membrane protein beta-barrel" evidence="1">
    <location>
        <begin position="18"/>
        <end position="186"/>
    </location>
</feature>
<evidence type="ECO:0000313" key="2">
    <source>
        <dbReference type="EMBL" id="RDV14171.1"/>
    </source>
</evidence>
<dbReference type="Proteomes" id="UP000256708">
    <property type="component" value="Unassembled WGS sequence"/>
</dbReference>
<evidence type="ECO:0000313" key="3">
    <source>
        <dbReference type="Proteomes" id="UP000256708"/>
    </source>
</evidence>
<reference evidence="3" key="1">
    <citation type="submission" date="2018-08" db="EMBL/GenBank/DDBJ databases">
        <authorList>
            <person name="Liu Z.-W."/>
            <person name="Du Z.-J."/>
        </authorList>
    </citation>
    <scope>NUCLEOTIDE SEQUENCE [LARGE SCALE GENOMIC DNA]</scope>
    <source>
        <strain evidence="3">H4X</strain>
    </source>
</reference>
<gene>
    <name evidence="2" type="ORF">DXT99_15950</name>
</gene>
<dbReference type="OrthoDB" id="947434at2"/>
<dbReference type="Pfam" id="PF13568">
    <property type="entry name" value="OMP_b-brl_2"/>
    <property type="match status" value="1"/>
</dbReference>
<dbReference type="AlphaFoldDB" id="A0A3D8L9R9"/>
<protein>
    <submittedName>
        <fullName evidence="2">PorT family protein</fullName>
    </submittedName>
</protein>
<proteinExistence type="predicted"/>
<comment type="caution">
    <text evidence="2">The sequence shown here is derived from an EMBL/GenBank/DDBJ whole genome shotgun (WGS) entry which is preliminary data.</text>
</comment>
<name>A0A3D8L9R9_9BACT</name>
<keyword evidence="3" id="KW-1185">Reference proteome</keyword>
<sequence>MKKLILLICITLVPILMAQAQYVRYGGKAGGGFTRAYGDDGSNDYMNYFTGFHAGPVVSYEFVSRLAVQAELLYDQKGFTYDAYTVNPSVTANGDLRLHYVKLPLLLKIQKGGLFAEAGPYAGYLVATSSDINFSTTGVNPDVGQPITYNSDNINRFDYGYTAGIGIMLDNGFFMSFRNTGGLRSFSKDLDQKNFGFNLSFGYLIQPPSAVEMMRR</sequence>
<accession>A0A3D8L9R9</accession>
<dbReference type="EMBL" id="QRGR01000018">
    <property type="protein sequence ID" value="RDV14171.1"/>
    <property type="molecule type" value="Genomic_DNA"/>
</dbReference>